<keyword evidence="3" id="KW-1185">Reference proteome</keyword>
<dbReference type="AlphaFoldDB" id="A0A835I4N6"/>
<dbReference type="SUPFAM" id="SSF81383">
    <property type="entry name" value="F-box domain"/>
    <property type="match status" value="1"/>
</dbReference>
<dbReference type="SMART" id="SM00256">
    <property type="entry name" value="FBOX"/>
    <property type="match status" value="1"/>
</dbReference>
<dbReference type="InterPro" id="IPR036047">
    <property type="entry name" value="F-box-like_dom_sf"/>
</dbReference>
<dbReference type="Pfam" id="PF00646">
    <property type="entry name" value="F-box"/>
    <property type="match status" value="1"/>
</dbReference>
<evidence type="ECO:0000313" key="2">
    <source>
        <dbReference type="EMBL" id="KAF9609933.1"/>
    </source>
</evidence>
<sequence length="213" mass="24272">MEREENKDRKLVECKDGLFSKLPSDIIFDILSRLPLKTISHCRWVSKKWYNLVLHPCLAELHFARNNLLCAVYHDRGEGKSYLIDPECFINFETSVTAYDLQLKGLPENFGKEYRGRCPIISAIPSRRLLDTPASPKNQYLLHMGLVSIQSIMSTRALVITEDVPRSNNYTSILVTNGPNEEENEERGYLKAATAEKEEVGEVLRKKKDGLGS</sequence>
<accession>A0A835I4N6</accession>
<dbReference type="EMBL" id="JADFTS010000004">
    <property type="protein sequence ID" value="KAF9609933.1"/>
    <property type="molecule type" value="Genomic_DNA"/>
</dbReference>
<dbReference type="Gene3D" id="1.20.1280.50">
    <property type="match status" value="1"/>
</dbReference>
<reference evidence="2 3" key="1">
    <citation type="submission" date="2020-10" db="EMBL/GenBank/DDBJ databases">
        <title>The Coptis chinensis genome and diversification of protoberbering-type alkaloids.</title>
        <authorList>
            <person name="Wang B."/>
            <person name="Shu S."/>
            <person name="Song C."/>
            <person name="Liu Y."/>
        </authorList>
    </citation>
    <scope>NUCLEOTIDE SEQUENCE [LARGE SCALE GENOMIC DNA]</scope>
    <source>
        <strain evidence="2">HL-2020</strain>
        <tissue evidence="2">Leaf</tissue>
    </source>
</reference>
<organism evidence="2 3">
    <name type="scientific">Coptis chinensis</name>
    <dbReference type="NCBI Taxonomy" id="261450"/>
    <lineage>
        <taxon>Eukaryota</taxon>
        <taxon>Viridiplantae</taxon>
        <taxon>Streptophyta</taxon>
        <taxon>Embryophyta</taxon>
        <taxon>Tracheophyta</taxon>
        <taxon>Spermatophyta</taxon>
        <taxon>Magnoliopsida</taxon>
        <taxon>Ranunculales</taxon>
        <taxon>Ranunculaceae</taxon>
        <taxon>Coptidoideae</taxon>
        <taxon>Coptis</taxon>
    </lineage>
</organism>
<dbReference type="Proteomes" id="UP000631114">
    <property type="component" value="Unassembled WGS sequence"/>
</dbReference>
<protein>
    <recommendedName>
        <fullName evidence="1">F-box domain-containing protein</fullName>
    </recommendedName>
</protein>
<proteinExistence type="predicted"/>
<evidence type="ECO:0000313" key="3">
    <source>
        <dbReference type="Proteomes" id="UP000631114"/>
    </source>
</evidence>
<dbReference type="InterPro" id="IPR001810">
    <property type="entry name" value="F-box_dom"/>
</dbReference>
<dbReference type="PROSITE" id="PS50181">
    <property type="entry name" value="FBOX"/>
    <property type="match status" value="1"/>
</dbReference>
<dbReference type="InterPro" id="IPR050796">
    <property type="entry name" value="SCF_F-box_component"/>
</dbReference>
<evidence type="ECO:0000259" key="1">
    <source>
        <dbReference type="PROSITE" id="PS50181"/>
    </source>
</evidence>
<comment type="caution">
    <text evidence="2">The sequence shown here is derived from an EMBL/GenBank/DDBJ whole genome shotgun (WGS) entry which is preliminary data.</text>
</comment>
<dbReference type="PANTHER" id="PTHR31672">
    <property type="entry name" value="BNACNNG10540D PROTEIN"/>
    <property type="match status" value="1"/>
</dbReference>
<feature type="domain" description="F-box" evidence="1">
    <location>
        <begin position="16"/>
        <end position="66"/>
    </location>
</feature>
<gene>
    <name evidence="2" type="ORF">IFM89_019336</name>
</gene>
<name>A0A835I4N6_9MAGN</name>
<dbReference type="OrthoDB" id="1934082at2759"/>